<evidence type="ECO:0000313" key="9">
    <source>
        <dbReference type="Proteomes" id="UP000707451"/>
    </source>
</evidence>
<reference evidence="8" key="1">
    <citation type="submission" date="2021-06" db="EMBL/GenBank/DDBJ databases">
        <title>Genome Sequence of Mortierella hyaline Strain SCG-10, a Cold-Adapted, Nitrate-Reducing Fungus Isolated from Soil in Minnesota, USA.</title>
        <authorList>
            <person name="Aldossari N."/>
        </authorList>
    </citation>
    <scope>NUCLEOTIDE SEQUENCE</scope>
    <source>
        <strain evidence="8">SCG-10</strain>
    </source>
</reference>
<dbReference type="OrthoDB" id="185373at2759"/>
<comment type="similarity">
    <text evidence="1">Belongs to the CCM1 family.</text>
</comment>
<organism evidence="8 9">
    <name type="scientific">Linnemannia hyalina</name>
    <dbReference type="NCBI Taxonomy" id="64524"/>
    <lineage>
        <taxon>Eukaryota</taxon>
        <taxon>Fungi</taxon>
        <taxon>Fungi incertae sedis</taxon>
        <taxon>Mucoromycota</taxon>
        <taxon>Mortierellomycotina</taxon>
        <taxon>Mortierellomycetes</taxon>
        <taxon>Mortierellales</taxon>
        <taxon>Mortierellaceae</taxon>
        <taxon>Linnemannia</taxon>
    </lineage>
</organism>
<evidence type="ECO:0000256" key="6">
    <source>
        <dbReference type="SAM" id="MobiDB-lite"/>
    </source>
</evidence>
<evidence type="ECO:0000313" key="8">
    <source>
        <dbReference type="EMBL" id="KAG9067891.1"/>
    </source>
</evidence>
<feature type="domain" description="Pentatricopeptide repeat-containing protein-mitochondrial" evidence="7">
    <location>
        <begin position="428"/>
        <end position="554"/>
    </location>
</feature>
<dbReference type="Proteomes" id="UP000707451">
    <property type="component" value="Unassembled WGS sequence"/>
</dbReference>
<dbReference type="Pfam" id="PF23276">
    <property type="entry name" value="TPR_24"/>
    <property type="match status" value="1"/>
</dbReference>
<evidence type="ECO:0000256" key="5">
    <source>
        <dbReference type="PROSITE-ProRule" id="PRU00708"/>
    </source>
</evidence>
<evidence type="ECO:0000256" key="1">
    <source>
        <dbReference type="ARBA" id="ARBA00006192"/>
    </source>
</evidence>
<proteinExistence type="inferred from homology"/>
<dbReference type="Gene3D" id="1.25.40.10">
    <property type="entry name" value="Tetratricopeptide repeat domain"/>
    <property type="match status" value="2"/>
</dbReference>
<feature type="repeat" description="PPR" evidence="5">
    <location>
        <begin position="422"/>
        <end position="456"/>
    </location>
</feature>
<accession>A0A9P7XY82</accession>
<dbReference type="NCBIfam" id="TIGR00756">
    <property type="entry name" value="PPR"/>
    <property type="match status" value="2"/>
</dbReference>
<evidence type="ECO:0000256" key="3">
    <source>
        <dbReference type="ARBA" id="ARBA00044493"/>
    </source>
</evidence>
<dbReference type="PANTHER" id="PTHR47447">
    <property type="entry name" value="OS03G0856100 PROTEIN"/>
    <property type="match status" value="1"/>
</dbReference>
<evidence type="ECO:0000259" key="7">
    <source>
        <dbReference type="Pfam" id="PF23276"/>
    </source>
</evidence>
<feature type="region of interest" description="Disordered" evidence="6">
    <location>
        <begin position="778"/>
        <end position="816"/>
    </location>
</feature>
<feature type="repeat" description="PPR" evidence="5">
    <location>
        <begin position="492"/>
        <end position="526"/>
    </location>
</feature>
<keyword evidence="2" id="KW-0677">Repeat</keyword>
<dbReference type="InterPro" id="IPR011990">
    <property type="entry name" value="TPR-like_helical_dom_sf"/>
</dbReference>
<gene>
    <name evidence="8" type="ORF">KI688_011482</name>
</gene>
<dbReference type="SUPFAM" id="SSF81901">
    <property type="entry name" value="HCP-like"/>
    <property type="match status" value="1"/>
</dbReference>
<evidence type="ECO:0000256" key="2">
    <source>
        <dbReference type="ARBA" id="ARBA00022737"/>
    </source>
</evidence>
<evidence type="ECO:0000256" key="4">
    <source>
        <dbReference type="ARBA" id="ARBA00044511"/>
    </source>
</evidence>
<feature type="region of interest" description="Disordered" evidence="6">
    <location>
        <begin position="43"/>
        <end position="64"/>
    </location>
</feature>
<name>A0A9P7XY82_9FUNG</name>
<sequence>MQRGTQLLSQWSRISSTVFPPCPCQFTHTIPHTASLQRSRLISGFSSPSTPKPNPLNTTTPTTATPKTEKLRTVAIQPVTPNRRRELFKAKRPLAPQELATSNIRKIRLVIRHLTPFSTKDNPIDFTSTLGQQRLDRFTKLYLALHEENQEAIWSAYEAIREVRQDLGYLSTEVWRLLVVYFKDSATPSSSTRATITSTTTTAASRRTDAMSTRRMVEERWAARIVTVLDDKRSVTHHLTRWDSSDLMSALNQLQRYDESLQELDRVLASKNKFDPILLNHAVRAWGGLGQLDRAVNTIRDSMSRLQVKPSEYTLGYLIQQYLLRRQTTEARSFWRALTEDGTLEEIGTVNGILRACVAVRESQFAQEVYDSMPGLGIETNIESLNLMLSLAVAEIAYPEERSQFLVAINDKISRSDRAIYNKSMLDSILFNFSKKGDADGAILVHRLMRKHGFQPNTLEYNEILHCYTRQQDMDKAIEWFYRMRTLGVRPDRLSYLLLMRSYTRQRMPRETEALFRQLIQDGIGPDLAICNILLLAYEQARMNRRTLQLYKTMLQDPTIGLDHFSFSCMFNAIFHNDKAVLEGAEGREGGGSSLDNYSDIGFLRKISEPIGQASSDYSEQHSITLENESSQIIQTRTTPLAPPLPPQDSLYPPRLPQPFQFKQAISTTQTLDARSLFRDMVIVGIRPTSSLYSNILRAFLSQDDYIGATVALRALVDHYALKPTPKMTAIVISWVVQELERRGPITKDDRIELSKLTIQMRRTRGLIDILEKLATTDPSTDSDTLDETTSTGTATTTTTTTTATIQSTQRSTKGHSQKLGKFEVAKLEMGGDLLDLFSRSSLAGSARSSSEDDAAHIDLQDFERWYRAYANRTTYAQMVKARALQTSAPGTPTATEPLEYR</sequence>
<comment type="function">
    <text evidence="3">Regulates mitochondrial small subunit maturation by controlling 15S rRNA 5'-end processing. Localizes to the 5' precursor of the 15S rRNA in a position that is subsequently occupied by mS47 in the mature yeast mtSSU. Uses structure and sequence-specific RNA recognition, binding to a single-stranded region of the precursor and specifically recognizing bases -6 to -1. The exchange of Ccm1 for mS47 is coupled to the irreversible removal of precursor rRNA that is accompanied by conformational changes of the mitoribosomal proteins uS5m and mS26. These conformational changes signal completion of 5'-end rRNA processing through protection of the mature 5'-end of the 15S rRNA and stabilization of mS47. The removal of the 5' precursor together with the dissociation of Ccm1 may be catalyzed by the 5'-3' exoribonuclease Pet127. Involved in the specific removal of group I introns in mitochondrial encoded transcripts.</text>
</comment>
<dbReference type="PROSITE" id="PS51375">
    <property type="entry name" value="PPR"/>
    <property type="match status" value="3"/>
</dbReference>
<comment type="subunit">
    <text evidence="4">Binds to mitochondrial small subunit 15S rRNA.</text>
</comment>
<feature type="compositionally biased region" description="Low complexity" evidence="6">
    <location>
        <begin position="778"/>
        <end position="812"/>
    </location>
</feature>
<feature type="compositionally biased region" description="Low complexity" evidence="6">
    <location>
        <begin position="55"/>
        <end position="64"/>
    </location>
</feature>
<dbReference type="InterPro" id="IPR002885">
    <property type="entry name" value="PPR_rpt"/>
</dbReference>
<feature type="repeat" description="PPR" evidence="5">
    <location>
        <begin position="457"/>
        <end position="491"/>
    </location>
</feature>
<protein>
    <recommendedName>
        <fullName evidence="7">Pentatricopeptide repeat-containing protein-mitochondrial domain-containing protein</fullName>
    </recommendedName>
</protein>
<comment type="caution">
    <text evidence="8">The sequence shown here is derived from an EMBL/GenBank/DDBJ whole genome shotgun (WGS) entry which is preliminary data.</text>
</comment>
<dbReference type="PANTHER" id="PTHR47447:SF23">
    <property type="entry name" value="PENTACOTRIPEPTIDE-REPEAT REGION OF PRORP DOMAIN-CONTAINING PROTEIN"/>
    <property type="match status" value="1"/>
</dbReference>
<dbReference type="InterPro" id="IPR057027">
    <property type="entry name" value="TPR_mt"/>
</dbReference>
<keyword evidence="9" id="KW-1185">Reference proteome</keyword>
<dbReference type="EMBL" id="JAHRHY010000007">
    <property type="protein sequence ID" value="KAG9067891.1"/>
    <property type="molecule type" value="Genomic_DNA"/>
</dbReference>
<dbReference type="AlphaFoldDB" id="A0A9P7XY82"/>